<evidence type="ECO:0000256" key="5">
    <source>
        <dbReference type="ARBA" id="ARBA00022679"/>
    </source>
</evidence>
<dbReference type="InterPro" id="IPR053238">
    <property type="entry name" value="RING-H2_zinc_finger"/>
</dbReference>
<dbReference type="OrthoDB" id="9984778at2759"/>
<dbReference type="SMART" id="SM00184">
    <property type="entry name" value="RING"/>
    <property type="match status" value="1"/>
</dbReference>
<dbReference type="GO" id="GO:0008270">
    <property type="term" value="F:zinc ion binding"/>
    <property type="evidence" value="ECO:0007669"/>
    <property type="project" value="UniProtKB-KW"/>
</dbReference>
<keyword evidence="5" id="KW-0808">Transferase</keyword>
<reference evidence="17" key="1">
    <citation type="submission" date="2025-08" db="UniProtKB">
        <authorList>
            <consortium name="RefSeq"/>
        </authorList>
    </citation>
    <scope>IDENTIFICATION</scope>
</reference>
<dbReference type="EC" id="2.3.2.27" evidence="4"/>
<dbReference type="eggNOG" id="KOG0800">
    <property type="taxonomic scope" value="Eukaryota"/>
</dbReference>
<evidence type="ECO:0000256" key="3">
    <source>
        <dbReference type="ARBA" id="ARBA00004906"/>
    </source>
</evidence>
<evidence type="ECO:0000256" key="1">
    <source>
        <dbReference type="ARBA" id="ARBA00000900"/>
    </source>
</evidence>
<keyword evidence="11 15" id="KW-1133">Transmembrane helix</keyword>
<evidence type="ECO:0000313" key="17">
    <source>
        <dbReference type="RefSeq" id="XP_010240906.1"/>
    </source>
</evidence>
<keyword evidence="16" id="KW-1185">Reference proteome</keyword>
<dbReference type="FunFam" id="3.30.40.10:FF:000187">
    <property type="entry name" value="E3 ubiquitin-protein ligase ATL6"/>
    <property type="match status" value="1"/>
</dbReference>
<feature type="transmembrane region" description="Helical" evidence="15">
    <location>
        <begin position="20"/>
        <end position="42"/>
    </location>
</feature>
<dbReference type="GO" id="GO:0061630">
    <property type="term" value="F:ubiquitin protein ligase activity"/>
    <property type="evidence" value="ECO:0007669"/>
    <property type="project" value="UniProtKB-EC"/>
</dbReference>
<evidence type="ECO:0000256" key="14">
    <source>
        <dbReference type="SAM" id="MobiDB-lite"/>
    </source>
</evidence>
<comment type="catalytic activity">
    <reaction evidence="1">
        <text>S-ubiquitinyl-[E2 ubiquitin-conjugating enzyme]-L-cysteine + [acceptor protein]-L-lysine = [E2 ubiquitin-conjugating enzyme]-L-cysteine + N(6)-ubiquitinyl-[acceptor protein]-L-lysine.</text>
        <dbReference type="EC" id="2.3.2.27"/>
    </reaction>
</comment>
<evidence type="ECO:0000256" key="12">
    <source>
        <dbReference type="ARBA" id="ARBA00023136"/>
    </source>
</evidence>
<gene>
    <name evidence="17" type="primary">LOC104585653</name>
</gene>
<keyword evidence="10" id="KW-0862">Zinc</keyword>
<feature type="compositionally biased region" description="Acidic residues" evidence="14">
    <location>
        <begin position="175"/>
        <end position="190"/>
    </location>
</feature>
<dbReference type="OMA" id="QITTQID"/>
<keyword evidence="12 15" id="KW-0472">Membrane</keyword>
<dbReference type="RefSeq" id="XP_010240906.1">
    <property type="nucleotide sequence ID" value="XM_010242604.1"/>
</dbReference>
<evidence type="ECO:0000256" key="10">
    <source>
        <dbReference type="ARBA" id="ARBA00022833"/>
    </source>
</evidence>
<keyword evidence="8" id="KW-0863">Zinc-finger</keyword>
<sequence>MSTNTSIRQRPPEVYNSPSLTLTLAIVLLIFFLVGFFTVYLCKCFMEYISNATSSLRRTPSGNLIVLQTDTTAIGLDPSIISSFPTFVYSAVKELRQDHKCGLECAVCLAEFQPDDLLRLLTACNHVFHSDCIDLWLGNHTTCPVCRRNLYPFHKSPEKQPEANLTALTQRDDTREEDGDWDREQEEEEDERGRSHESASASMIITQQAVAGGHETVEKFSRSHTTGHSIIHIEEDDDRFTLRLPEIVKEHLARGHNWTGSCTEFGDFSADAHSEIGGLAQFSQLSRGDISRV</sequence>
<evidence type="ECO:0000256" key="15">
    <source>
        <dbReference type="SAM" id="Phobius"/>
    </source>
</evidence>
<dbReference type="PANTHER" id="PTHR14155:SF521">
    <property type="entry name" value="RING-H2 FINGER PROTEIN ATL30"/>
    <property type="match status" value="1"/>
</dbReference>
<comment type="subcellular location">
    <subcellularLocation>
        <location evidence="2">Membrane</location>
        <topology evidence="2">Single-pass membrane protein</topology>
    </subcellularLocation>
</comment>
<evidence type="ECO:0000256" key="2">
    <source>
        <dbReference type="ARBA" id="ARBA00004167"/>
    </source>
</evidence>
<evidence type="ECO:0000256" key="4">
    <source>
        <dbReference type="ARBA" id="ARBA00012483"/>
    </source>
</evidence>
<keyword evidence="6 15" id="KW-0812">Transmembrane</keyword>
<dbReference type="GeneID" id="104585653"/>
<evidence type="ECO:0000256" key="8">
    <source>
        <dbReference type="ARBA" id="ARBA00022771"/>
    </source>
</evidence>
<protein>
    <recommendedName>
        <fullName evidence="4">RING-type E3 ubiquitin transferase</fullName>
        <ecNumber evidence="4">2.3.2.27</ecNumber>
    </recommendedName>
</protein>
<comment type="similarity">
    <text evidence="13">Belongs to the RING-type zinc finger family. ATL subfamily.</text>
</comment>
<evidence type="ECO:0000256" key="11">
    <source>
        <dbReference type="ARBA" id="ARBA00022989"/>
    </source>
</evidence>
<evidence type="ECO:0000256" key="7">
    <source>
        <dbReference type="ARBA" id="ARBA00022723"/>
    </source>
</evidence>
<proteinExistence type="inferred from homology"/>
<dbReference type="PROSITE" id="PS50089">
    <property type="entry name" value="ZF_RING_2"/>
    <property type="match status" value="1"/>
</dbReference>
<dbReference type="Proteomes" id="UP000189703">
    <property type="component" value="Unplaced"/>
</dbReference>
<dbReference type="CDD" id="cd16461">
    <property type="entry name" value="RING-H2_EL5-like"/>
    <property type="match status" value="1"/>
</dbReference>
<keyword evidence="9" id="KW-0833">Ubl conjugation pathway</keyword>
<dbReference type="GO" id="GO:0016020">
    <property type="term" value="C:membrane"/>
    <property type="evidence" value="ECO:0007669"/>
    <property type="project" value="UniProtKB-SubCell"/>
</dbReference>
<dbReference type="Pfam" id="PF13639">
    <property type="entry name" value="zf-RING_2"/>
    <property type="match status" value="1"/>
</dbReference>
<comment type="pathway">
    <text evidence="3">Protein modification; protein ubiquitination.</text>
</comment>
<evidence type="ECO:0000256" key="13">
    <source>
        <dbReference type="ARBA" id="ARBA00024209"/>
    </source>
</evidence>
<dbReference type="InterPro" id="IPR013083">
    <property type="entry name" value="Znf_RING/FYVE/PHD"/>
</dbReference>
<evidence type="ECO:0000256" key="6">
    <source>
        <dbReference type="ARBA" id="ARBA00022692"/>
    </source>
</evidence>
<feature type="region of interest" description="Disordered" evidence="14">
    <location>
        <begin position="157"/>
        <end position="202"/>
    </location>
</feature>
<organism evidence="16 17">
    <name type="scientific">Nelumbo nucifera</name>
    <name type="common">Sacred lotus</name>
    <dbReference type="NCBI Taxonomy" id="4432"/>
    <lineage>
        <taxon>Eukaryota</taxon>
        <taxon>Viridiplantae</taxon>
        <taxon>Streptophyta</taxon>
        <taxon>Embryophyta</taxon>
        <taxon>Tracheophyta</taxon>
        <taxon>Spermatophyta</taxon>
        <taxon>Magnoliopsida</taxon>
        <taxon>Proteales</taxon>
        <taxon>Nelumbonaceae</taxon>
        <taxon>Nelumbo</taxon>
    </lineage>
</organism>
<dbReference type="SUPFAM" id="SSF57850">
    <property type="entry name" value="RING/U-box"/>
    <property type="match status" value="1"/>
</dbReference>
<dbReference type="InterPro" id="IPR001841">
    <property type="entry name" value="Znf_RING"/>
</dbReference>
<dbReference type="KEGG" id="nnu:104585653"/>
<accession>A0A1U7Z2Q3</accession>
<dbReference type="PANTHER" id="PTHR14155">
    <property type="entry name" value="RING FINGER DOMAIN-CONTAINING"/>
    <property type="match status" value="1"/>
</dbReference>
<evidence type="ECO:0000256" key="9">
    <source>
        <dbReference type="ARBA" id="ARBA00022786"/>
    </source>
</evidence>
<name>A0A1U7Z2Q3_NELNU</name>
<keyword evidence="7" id="KW-0479">Metal-binding</keyword>
<dbReference type="Gene3D" id="3.30.40.10">
    <property type="entry name" value="Zinc/RING finger domain, C3HC4 (zinc finger)"/>
    <property type="match status" value="1"/>
</dbReference>
<evidence type="ECO:0000313" key="16">
    <source>
        <dbReference type="Proteomes" id="UP000189703"/>
    </source>
</evidence>
<dbReference type="AlphaFoldDB" id="A0A1U7Z2Q3"/>